<keyword evidence="2" id="KW-0597">Phosphoprotein</keyword>
<feature type="domain" description="Tyrosine specific protein phosphatases" evidence="8">
    <location>
        <begin position="677"/>
        <end position="733"/>
    </location>
</feature>
<evidence type="ECO:0000256" key="6">
    <source>
        <dbReference type="SAM" id="Phobius"/>
    </source>
</evidence>
<dbReference type="Proteomes" id="UP001461498">
    <property type="component" value="Unassembled WGS sequence"/>
</dbReference>
<dbReference type="GO" id="GO:0004725">
    <property type="term" value="F:protein tyrosine phosphatase activity"/>
    <property type="evidence" value="ECO:0007669"/>
    <property type="project" value="UniProtKB-EC"/>
</dbReference>
<dbReference type="PROSITE" id="PS00383">
    <property type="entry name" value="TYR_PHOSPHATASE_1"/>
    <property type="match status" value="1"/>
</dbReference>
<keyword evidence="6" id="KW-0472">Membrane</keyword>
<evidence type="ECO:0000259" key="8">
    <source>
        <dbReference type="PROSITE" id="PS50056"/>
    </source>
</evidence>
<proteinExistence type="predicted"/>
<dbReference type="PROSITE" id="PS50055">
    <property type="entry name" value="TYR_PHOSPHATASE_PTP"/>
    <property type="match status" value="1"/>
</dbReference>
<evidence type="ECO:0000256" key="4">
    <source>
        <dbReference type="ARBA" id="ARBA00022912"/>
    </source>
</evidence>
<accession>A0AAW1D2J2</accession>
<dbReference type="Pfam" id="PF00102">
    <property type="entry name" value="Y_phosphatase"/>
    <property type="match status" value="2"/>
</dbReference>
<dbReference type="InterPro" id="IPR000387">
    <property type="entry name" value="Tyr_Pase_dom"/>
</dbReference>
<protein>
    <recommendedName>
        <fullName evidence="1">protein-tyrosine-phosphatase</fullName>
        <ecNumber evidence="1">3.1.3.48</ecNumber>
    </recommendedName>
</protein>
<organism evidence="9 10">
    <name type="scientific">Rhynocoris fuscipes</name>
    <dbReference type="NCBI Taxonomy" id="488301"/>
    <lineage>
        <taxon>Eukaryota</taxon>
        <taxon>Metazoa</taxon>
        <taxon>Ecdysozoa</taxon>
        <taxon>Arthropoda</taxon>
        <taxon>Hexapoda</taxon>
        <taxon>Insecta</taxon>
        <taxon>Pterygota</taxon>
        <taxon>Neoptera</taxon>
        <taxon>Paraneoptera</taxon>
        <taxon>Hemiptera</taxon>
        <taxon>Heteroptera</taxon>
        <taxon>Panheteroptera</taxon>
        <taxon>Cimicomorpha</taxon>
        <taxon>Reduviidae</taxon>
        <taxon>Harpactorinae</taxon>
        <taxon>Harpactorini</taxon>
        <taxon>Rhynocoris</taxon>
    </lineage>
</organism>
<feature type="compositionally biased region" description="Basic and acidic residues" evidence="5">
    <location>
        <begin position="478"/>
        <end position="500"/>
    </location>
</feature>
<keyword evidence="6" id="KW-1133">Transmembrane helix</keyword>
<dbReference type="GO" id="GO:0005829">
    <property type="term" value="C:cytosol"/>
    <property type="evidence" value="ECO:0007669"/>
    <property type="project" value="TreeGrafter"/>
</dbReference>
<dbReference type="EMBL" id="JAPXFL010000006">
    <property type="protein sequence ID" value="KAK9505234.1"/>
    <property type="molecule type" value="Genomic_DNA"/>
</dbReference>
<sequence length="752" mass="82309">METEQPRENLPRQFAVSSRYHKTYADNAPKMWWDILDSGGDHWSTGTKDSRQLPFTLLIVIAVSTALALIFIIVVWVKTGMSREDKKASESGDAESGSKSERGGTACTGPASASPIVASDQLQEQTWICHPVIRPEVVPSEITSQPIGEKLMPNLTETVGVASAIPKHRLKAGLLERRGSTASLTIDLTSTTSTYRPAQELPTHVAEPPPATPSSDRCNEDFLRSVSGPLNRQQLRGCLRDVRALHRQFWDLPANHPEGIQVAGSWVKNRYRTVIPNENTRVHLPVEQGSLEGSADYINANYISGYNGEPRAFIATQGPLSNTVSDFWLMTWQEKCPVIVMITKLWEKSKSKCEQYLPDEVGSAVQYGNILVTVTNKENKDGFIISNITMQKDEESRKVVHFWYDSWPDHKTPANAHSLLSLAKQVDNARFEGSTGRRPSYVWLSSPPSLKDTTSPVLTFGSLELRHDLVESPVTAKSSHESSPSKKKTKQSDDYDKSPPTDEQLFRSPMCPSASSSAGFELGTVFKFGSPRLLPDRSRSEDSAFDFDISPAPPASADIIDRQIYCKFERLSTNSTSSYDTATAMSPATWSLGKSSKFSVDSLPNYTAESSPNLITSGEFGKEEVQDFSGEPVAGSHSGGQTLTVPPLDLSLAGHHSLDSPRWTDAACSSPRASPTGPVIVHCSAGIGRTGCFIAICIGITQLLAENTVDIVGIVAKMRCDRGGMVQTAEQFEFIHRALALFERSLPDQSGE</sequence>
<evidence type="ECO:0000313" key="10">
    <source>
        <dbReference type="Proteomes" id="UP001461498"/>
    </source>
</evidence>
<keyword evidence="4" id="KW-0904">Protein phosphatase</keyword>
<feature type="region of interest" description="Disordered" evidence="5">
    <location>
        <begin position="84"/>
        <end position="113"/>
    </location>
</feature>
<feature type="region of interest" description="Disordered" evidence="5">
    <location>
        <begin position="472"/>
        <end position="514"/>
    </location>
</feature>
<dbReference type="PANTHER" id="PTHR46198:SF4">
    <property type="entry name" value="PROTEIN-TYROSINE-PHOSPHATASE"/>
    <property type="match status" value="1"/>
</dbReference>
<dbReference type="InterPro" id="IPR029021">
    <property type="entry name" value="Prot-tyrosine_phosphatase-like"/>
</dbReference>
<feature type="domain" description="Tyrosine-protein phosphatase" evidence="7">
    <location>
        <begin position="268"/>
        <end position="742"/>
    </location>
</feature>
<dbReference type="GO" id="GO:0005886">
    <property type="term" value="C:plasma membrane"/>
    <property type="evidence" value="ECO:0007669"/>
    <property type="project" value="TreeGrafter"/>
</dbReference>
<dbReference type="EC" id="3.1.3.48" evidence="1"/>
<dbReference type="SMART" id="SM00194">
    <property type="entry name" value="PTPc"/>
    <property type="match status" value="1"/>
</dbReference>
<keyword evidence="6" id="KW-0812">Transmembrane</keyword>
<comment type="caution">
    <text evidence="9">The sequence shown here is derived from an EMBL/GenBank/DDBJ whole genome shotgun (WGS) entry which is preliminary data.</text>
</comment>
<dbReference type="SUPFAM" id="SSF52799">
    <property type="entry name" value="(Phosphotyrosine protein) phosphatases II"/>
    <property type="match status" value="2"/>
</dbReference>
<evidence type="ECO:0000256" key="3">
    <source>
        <dbReference type="ARBA" id="ARBA00022801"/>
    </source>
</evidence>
<dbReference type="GO" id="GO:0019901">
    <property type="term" value="F:protein kinase binding"/>
    <property type="evidence" value="ECO:0007669"/>
    <property type="project" value="TreeGrafter"/>
</dbReference>
<gene>
    <name evidence="9" type="ORF">O3M35_009330</name>
</gene>
<dbReference type="Gene3D" id="3.90.190.10">
    <property type="entry name" value="Protein tyrosine phosphatase superfamily"/>
    <property type="match status" value="2"/>
</dbReference>
<evidence type="ECO:0000259" key="7">
    <source>
        <dbReference type="PROSITE" id="PS50055"/>
    </source>
</evidence>
<name>A0AAW1D2J2_9HEMI</name>
<dbReference type="GO" id="GO:0030054">
    <property type="term" value="C:cell junction"/>
    <property type="evidence" value="ECO:0007669"/>
    <property type="project" value="TreeGrafter"/>
</dbReference>
<dbReference type="InterPro" id="IPR008356">
    <property type="entry name" value="Tyr_Pase_KIM-con"/>
</dbReference>
<dbReference type="EMBL" id="JAPXFL010000006">
    <property type="protein sequence ID" value="KAK9505235.1"/>
    <property type="molecule type" value="Genomic_DNA"/>
</dbReference>
<feature type="compositionally biased region" description="Basic and acidic residues" evidence="5">
    <location>
        <begin position="84"/>
        <end position="102"/>
    </location>
</feature>
<keyword evidence="10" id="KW-1185">Reference proteome</keyword>
<dbReference type="SMART" id="SM00404">
    <property type="entry name" value="PTPc_motif"/>
    <property type="match status" value="1"/>
</dbReference>
<dbReference type="InterPro" id="IPR016130">
    <property type="entry name" value="Tyr_Pase_AS"/>
</dbReference>
<evidence type="ECO:0000256" key="1">
    <source>
        <dbReference type="ARBA" id="ARBA00013064"/>
    </source>
</evidence>
<dbReference type="InterPro" id="IPR003595">
    <property type="entry name" value="Tyr_Pase_cat"/>
</dbReference>
<evidence type="ECO:0000313" key="9">
    <source>
        <dbReference type="EMBL" id="KAK9505234.1"/>
    </source>
</evidence>
<evidence type="ECO:0000256" key="2">
    <source>
        <dbReference type="ARBA" id="ARBA00022553"/>
    </source>
</evidence>
<dbReference type="GO" id="GO:0048666">
    <property type="term" value="P:neuron development"/>
    <property type="evidence" value="ECO:0007669"/>
    <property type="project" value="UniProtKB-ARBA"/>
</dbReference>
<dbReference type="PROSITE" id="PS50056">
    <property type="entry name" value="TYR_PHOSPHATASE_2"/>
    <property type="match status" value="1"/>
</dbReference>
<dbReference type="GO" id="GO:0007165">
    <property type="term" value="P:signal transduction"/>
    <property type="evidence" value="ECO:0007669"/>
    <property type="project" value="TreeGrafter"/>
</dbReference>
<reference evidence="9 10" key="1">
    <citation type="submission" date="2022-12" db="EMBL/GenBank/DDBJ databases">
        <title>Chromosome-level genome assembly of true bugs.</title>
        <authorList>
            <person name="Ma L."/>
            <person name="Li H."/>
        </authorList>
    </citation>
    <scope>NUCLEOTIDE SEQUENCE [LARGE SCALE GENOMIC DNA]</scope>
    <source>
        <strain evidence="9">Lab_2022b</strain>
    </source>
</reference>
<dbReference type="PRINTS" id="PR00700">
    <property type="entry name" value="PRTYPHPHTASE"/>
</dbReference>
<feature type="transmembrane region" description="Helical" evidence="6">
    <location>
        <begin position="53"/>
        <end position="77"/>
    </location>
</feature>
<dbReference type="AlphaFoldDB" id="A0AAW1D2J2"/>
<dbReference type="InterPro" id="IPR000242">
    <property type="entry name" value="PTP_cat"/>
</dbReference>
<dbReference type="PANTHER" id="PTHR46198">
    <property type="entry name" value="PROTEIN-TYROSINE-PHOSPHATASE"/>
    <property type="match status" value="1"/>
</dbReference>
<evidence type="ECO:0000256" key="5">
    <source>
        <dbReference type="SAM" id="MobiDB-lite"/>
    </source>
</evidence>
<keyword evidence="3" id="KW-0378">Hydrolase</keyword>